<feature type="domain" description="Protein kinase" evidence="7">
    <location>
        <begin position="4"/>
        <end position="309"/>
    </location>
</feature>
<dbReference type="PROSITE" id="PS50011">
    <property type="entry name" value="PROTEIN_KINASE_DOM"/>
    <property type="match status" value="1"/>
</dbReference>
<dbReference type="GO" id="GO:0000307">
    <property type="term" value="C:cyclin-dependent protein kinase holoenzyme complex"/>
    <property type="evidence" value="ECO:0007669"/>
    <property type="project" value="TreeGrafter"/>
</dbReference>
<dbReference type="GO" id="GO:0010468">
    <property type="term" value="P:regulation of gene expression"/>
    <property type="evidence" value="ECO:0007669"/>
    <property type="project" value="TreeGrafter"/>
</dbReference>
<dbReference type="GO" id="GO:0030332">
    <property type="term" value="F:cyclin binding"/>
    <property type="evidence" value="ECO:0007669"/>
    <property type="project" value="TreeGrafter"/>
</dbReference>
<keyword evidence="9" id="KW-1185">Reference proteome</keyword>
<dbReference type="PANTHER" id="PTHR24056:SF254">
    <property type="entry name" value="CYCLIN-DEPENDENT KINASE 2"/>
    <property type="match status" value="1"/>
</dbReference>
<sequence length="314" mass="35313">MENYQTTEILREEPHGQVYKGAYRGTGELVVIKKIPSDDDFRGGIPPTLLRELLIFQRLPKSASVIDRRLVARELEDGNPVFYIVYEYLDTDLDSFIASVKPLPSDSVKKLLFQLLKGVYDCHCHAIIHRNLNPKNLLLDEKRQSLKIGDGISRSFTFVGETSVPGTVTFPYQAPEVLLGSTNYSTPVDIWAVGCIFAEMVTGNILFAGIGDDPKQADKEQLREIFRQLGKPTELQWPGLISLPAWKTYQEWEGKKMKARFYSAGDLPSDLLVGAVSLEQDGAELLSKMLTYDPAERITAKAAMDHPYFKQLII</sequence>
<dbReference type="GO" id="GO:0000082">
    <property type="term" value="P:G1/S transition of mitotic cell cycle"/>
    <property type="evidence" value="ECO:0007669"/>
    <property type="project" value="TreeGrafter"/>
</dbReference>
<dbReference type="GO" id="GO:0010389">
    <property type="term" value="P:regulation of G2/M transition of mitotic cell cycle"/>
    <property type="evidence" value="ECO:0007669"/>
    <property type="project" value="TreeGrafter"/>
</dbReference>
<dbReference type="GO" id="GO:0004693">
    <property type="term" value="F:cyclin-dependent protein serine/threonine kinase activity"/>
    <property type="evidence" value="ECO:0007669"/>
    <property type="project" value="UniProtKB-EC"/>
</dbReference>
<keyword evidence="3" id="KW-0808">Transferase</keyword>
<dbReference type="SUPFAM" id="SSF56112">
    <property type="entry name" value="Protein kinase-like (PK-like)"/>
    <property type="match status" value="1"/>
</dbReference>
<evidence type="ECO:0000256" key="6">
    <source>
        <dbReference type="ARBA" id="ARBA00022840"/>
    </source>
</evidence>
<dbReference type="InterPro" id="IPR050108">
    <property type="entry name" value="CDK"/>
</dbReference>
<evidence type="ECO:0000313" key="9">
    <source>
        <dbReference type="Proteomes" id="UP001457282"/>
    </source>
</evidence>
<organism evidence="8 9">
    <name type="scientific">Rubus argutus</name>
    <name type="common">Southern blackberry</name>
    <dbReference type="NCBI Taxonomy" id="59490"/>
    <lineage>
        <taxon>Eukaryota</taxon>
        <taxon>Viridiplantae</taxon>
        <taxon>Streptophyta</taxon>
        <taxon>Embryophyta</taxon>
        <taxon>Tracheophyta</taxon>
        <taxon>Spermatophyta</taxon>
        <taxon>Magnoliopsida</taxon>
        <taxon>eudicotyledons</taxon>
        <taxon>Gunneridae</taxon>
        <taxon>Pentapetalae</taxon>
        <taxon>rosids</taxon>
        <taxon>fabids</taxon>
        <taxon>Rosales</taxon>
        <taxon>Rosaceae</taxon>
        <taxon>Rosoideae</taxon>
        <taxon>Rosoideae incertae sedis</taxon>
        <taxon>Rubus</taxon>
    </lineage>
</organism>
<comment type="caution">
    <text evidence="8">The sequence shown here is derived from an EMBL/GenBank/DDBJ whole genome shotgun (WGS) entry which is preliminary data.</text>
</comment>
<protein>
    <recommendedName>
        <fullName evidence="1">cyclin-dependent kinase</fullName>
        <ecNumber evidence="1">2.7.11.22</ecNumber>
    </recommendedName>
</protein>
<dbReference type="Gene3D" id="3.30.200.20">
    <property type="entry name" value="Phosphorylase Kinase, domain 1"/>
    <property type="match status" value="1"/>
</dbReference>
<keyword evidence="2" id="KW-0723">Serine/threonine-protein kinase</keyword>
<dbReference type="EMBL" id="JBEDUW010000002">
    <property type="protein sequence ID" value="KAK9944317.1"/>
    <property type="molecule type" value="Genomic_DNA"/>
</dbReference>
<dbReference type="AlphaFoldDB" id="A0AAW1Y609"/>
<dbReference type="Proteomes" id="UP001457282">
    <property type="component" value="Unassembled WGS sequence"/>
</dbReference>
<dbReference type="PANTHER" id="PTHR24056">
    <property type="entry name" value="CELL DIVISION PROTEIN KINASE"/>
    <property type="match status" value="1"/>
</dbReference>
<gene>
    <name evidence="8" type="ORF">M0R45_009890</name>
</gene>
<dbReference type="InterPro" id="IPR000719">
    <property type="entry name" value="Prot_kinase_dom"/>
</dbReference>
<proteinExistence type="predicted"/>
<reference evidence="8 9" key="1">
    <citation type="journal article" date="2023" name="G3 (Bethesda)">
        <title>A chromosome-length genome assembly and annotation of blackberry (Rubus argutus, cv. 'Hillquist').</title>
        <authorList>
            <person name="Bruna T."/>
            <person name="Aryal R."/>
            <person name="Dudchenko O."/>
            <person name="Sargent D.J."/>
            <person name="Mead D."/>
            <person name="Buti M."/>
            <person name="Cavallini A."/>
            <person name="Hytonen T."/>
            <person name="Andres J."/>
            <person name="Pham M."/>
            <person name="Weisz D."/>
            <person name="Mascagni F."/>
            <person name="Usai G."/>
            <person name="Natali L."/>
            <person name="Bassil N."/>
            <person name="Fernandez G.E."/>
            <person name="Lomsadze A."/>
            <person name="Armour M."/>
            <person name="Olukolu B."/>
            <person name="Poorten T."/>
            <person name="Britton C."/>
            <person name="Davik J."/>
            <person name="Ashrafi H."/>
            <person name="Aiden E.L."/>
            <person name="Borodovsky M."/>
            <person name="Worthington M."/>
        </authorList>
    </citation>
    <scope>NUCLEOTIDE SEQUENCE [LARGE SCALE GENOMIC DNA]</scope>
    <source>
        <strain evidence="8">PI 553951</strain>
    </source>
</reference>
<name>A0AAW1Y609_RUBAR</name>
<evidence type="ECO:0000256" key="4">
    <source>
        <dbReference type="ARBA" id="ARBA00022741"/>
    </source>
</evidence>
<dbReference type="Gene3D" id="1.10.510.10">
    <property type="entry name" value="Transferase(Phosphotransferase) domain 1"/>
    <property type="match status" value="1"/>
</dbReference>
<dbReference type="EC" id="2.7.11.22" evidence="1"/>
<evidence type="ECO:0000313" key="8">
    <source>
        <dbReference type="EMBL" id="KAK9944317.1"/>
    </source>
</evidence>
<keyword evidence="5" id="KW-0418">Kinase</keyword>
<keyword evidence="6" id="KW-0067">ATP-binding</keyword>
<dbReference type="GO" id="GO:0005737">
    <property type="term" value="C:cytoplasm"/>
    <property type="evidence" value="ECO:0007669"/>
    <property type="project" value="TreeGrafter"/>
</dbReference>
<dbReference type="Pfam" id="PF00069">
    <property type="entry name" value="Pkinase"/>
    <property type="match status" value="1"/>
</dbReference>
<keyword evidence="4" id="KW-0547">Nucleotide-binding</keyword>
<evidence type="ECO:0000256" key="3">
    <source>
        <dbReference type="ARBA" id="ARBA00022679"/>
    </source>
</evidence>
<dbReference type="GO" id="GO:0005634">
    <property type="term" value="C:nucleus"/>
    <property type="evidence" value="ECO:0007669"/>
    <property type="project" value="TreeGrafter"/>
</dbReference>
<evidence type="ECO:0000259" key="7">
    <source>
        <dbReference type="PROSITE" id="PS50011"/>
    </source>
</evidence>
<evidence type="ECO:0000256" key="5">
    <source>
        <dbReference type="ARBA" id="ARBA00022777"/>
    </source>
</evidence>
<evidence type="ECO:0000256" key="1">
    <source>
        <dbReference type="ARBA" id="ARBA00012425"/>
    </source>
</evidence>
<dbReference type="GO" id="GO:0007165">
    <property type="term" value="P:signal transduction"/>
    <property type="evidence" value="ECO:0007669"/>
    <property type="project" value="TreeGrafter"/>
</dbReference>
<evidence type="ECO:0000256" key="2">
    <source>
        <dbReference type="ARBA" id="ARBA00022527"/>
    </source>
</evidence>
<dbReference type="InterPro" id="IPR011009">
    <property type="entry name" value="Kinase-like_dom_sf"/>
</dbReference>
<dbReference type="GO" id="GO:0005524">
    <property type="term" value="F:ATP binding"/>
    <property type="evidence" value="ECO:0007669"/>
    <property type="project" value="UniProtKB-KW"/>
</dbReference>
<accession>A0AAW1Y609</accession>